<dbReference type="AlphaFoldDB" id="A0A5E4QT79"/>
<dbReference type="InterPro" id="IPR009003">
    <property type="entry name" value="Peptidase_S1_PA"/>
</dbReference>
<sequence length="265" mass="29699">MGAGQIGGIATLVDIDFRNAAGFLGEPAKSIEGQHIVHYLSHAMIFCVGALLEAHVVLTPAICVYGERYKFHVFAGTHKFIDGPGISRQVNHLCVHRVLGQQFSFNSRESGSDFLPNRVRYGTTAELKKHIGDTTCHYFGWGSRRNGYLVPLLINLLRVDATILPDENCLEIWNNQEKFLCLQQPRCRSENHGIMTSRLIDRPCGVGFLDLSLYNKFLTCSIDDSRDVIDIDEEFMSFDYKGISQTPATRPMVTVNINETTDETP</sequence>
<keyword evidence="3" id="KW-1185">Reference proteome</keyword>
<dbReference type="EMBL" id="FZQP02005221">
    <property type="protein sequence ID" value="VVD01181.1"/>
    <property type="molecule type" value="Genomic_DNA"/>
</dbReference>
<reference evidence="2 3" key="1">
    <citation type="submission" date="2017-07" db="EMBL/GenBank/DDBJ databases">
        <authorList>
            <person name="Talla V."/>
            <person name="Backstrom N."/>
        </authorList>
    </citation>
    <scope>NUCLEOTIDE SEQUENCE [LARGE SCALE GENOMIC DNA]</scope>
</reference>
<organism evidence="2 3">
    <name type="scientific">Leptidea sinapis</name>
    <dbReference type="NCBI Taxonomy" id="189913"/>
    <lineage>
        <taxon>Eukaryota</taxon>
        <taxon>Metazoa</taxon>
        <taxon>Ecdysozoa</taxon>
        <taxon>Arthropoda</taxon>
        <taxon>Hexapoda</taxon>
        <taxon>Insecta</taxon>
        <taxon>Pterygota</taxon>
        <taxon>Neoptera</taxon>
        <taxon>Endopterygota</taxon>
        <taxon>Lepidoptera</taxon>
        <taxon>Glossata</taxon>
        <taxon>Ditrysia</taxon>
        <taxon>Papilionoidea</taxon>
        <taxon>Pieridae</taxon>
        <taxon>Dismorphiinae</taxon>
        <taxon>Leptidea</taxon>
    </lineage>
</organism>
<evidence type="ECO:0000313" key="3">
    <source>
        <dbReference type="Proteomes" id="UP000324832"/>
    </source>
</evidence>
<name>A0A5E4QT79_9NEOP</name>
<dbReference type="Pfam" id="PF00089">
    <property type="entry name" value="Trypsin"/>
    <property type="match status" value="1"/>
</dbReference>
<accession>A0A5E4QT79</accession>
<dbReference type="Proteomes" id="UP000324832">
    <property type="component" value="Unassembled WGS sequence"/>
</dbReference>
<evidence type="ECO:0000313" key="2">
    <source>
        <dbReference type="EMBL" id="VVD01181.1"/>
    </source>
</evidence>
<dbReference type="GO" id="GO:0006508">
    <property type="term" value="P:proteolysis"/>
    <property type="evidence" value="ECO:0007669"/>
    <property type="project" value="InterPro"/>
</dbReference>
<dbReference type="GO" id="GO:0004252">
    <property type="term" value="F:serine-type endopeptidase activity"/>
    <property type="evidence" value="ECO:0007669"/>
    <property type="project" value="InterPro"/>
</dbReference>
<feature type="domain" description="Peptidase S1" evidence="1">
    <location>
        <begin position="25"/>
        <end position="185"/>
    </location>
</feature>
<dbReference type="InterPro" id="IPR043504">
    <property type="entry name" value="Peptidase_S1_PA_chymotrypsin"/>
</dbReference>
<dbReference type="InterPro" id="IPR001254">
    <property type="entry name" value="Trypsin_dom"/>
</dbReference>
<evidence type="ECO:0000259" key="1">
    <source>
        <dbReference type="Pfam" id="PF00089"/>
    </source>
</evidence>
<proteinExistence type="predicted"/>
<dbReference type="Gene3D" id="2.40.10.10">
    <property type="entry name" value="Trypsin-like serine proteases"/>
    <property type="match status" value="1"/>
</dbReference>
<gene>
    <name evidence="2" type="ORF">LSINAPIS_LOCUS11658</name>
</gene>
<dbReference type="SUPFAM" id="SSF50494">
    <property type="entry name" value="Trypsin-like serine proteases"/>
    <property type="match status" value="1"/>
</dbReference>
<protein>
    <recommendedName>
        <fullName evidence="1">Peptidase S1 domain-containing protein</fullName>
    </recommendedName>
</protein>